<keyword evidence="9" id="KW-0539">Nucleus</keyword>
<comment type="caution">
    <text evidence="13">The sequence shown here is derived from an EMBL/GenBank/DDBJ whole genome shotgun (WGS) entry which is preliminary data.</text>
</comment>
<organism evidence="13 14">
    <name type="scientific">Agrocybe chaxingu</name>
    <dbReference type="NCBI Taxonomy" id="84603"/>
    <lineage>
        <taxon>Eukaryota</taxon>
        <taxon>Fungi</taxon>
        <taxon>Dikarya</taxon>
        <taxon>Basidiomycota</taxon>
        <taxon>Agaricomycotina</taxon>
        <taxon>Agaricomycetes</taxon>
        <taxon>Agaricomycetidae</taxon>
        <taxon>Agaricales</taxon>
        <taxon>Agaricineae</taxon>
        <taxon>Strophariaceae</taxon>
        <taxon>Agrocybe</taxon>
    </lineage>
</organism>
<dbReference type="Pfam" id="PF11789">
    <property type="entry name" value="zf-Nse"/>
    <property type="match status" value="1"/>
</dbReference>
<evidence type="ECO:0000313" key="13">
    <source>
        <dbReference type="EMBL" id="KAJ3515387.1"/>
    </source>
</evidence>
<evidence type="ECO:0000256" key="10">
    <source>
        <dbReference type="PROSITE-ProRule" id="PRU00452"/>
    </source>
</evidence>
<proteinExistence type="inferred from homology"/>
<dbReference type="InterPro" id="IPR013083">
    <property type="entry name" value="Znf_RING/FYVE/PHD"/>
</dbReference>
<sequence length="348" mass="38981">MPVATSSRRKPTLRRQNSEEIEDTRPTQAPASNEDVSDEDQPRHNGRVKREKKGKGKQRAETDDEETAGLAAAAADDDDEDDDDRIDVANFPNQPFGKLEAVKLKGISEDWDNMRNLIGQHWEIYRDVASAMAETGERDFESSESLRELDRDMKEFIDVGAEMGAHSQALNDMHQQIIRGEIVANAQARYEDGLKAILDQYAGKTTRQKYARDERYQHFHASIWEVHHPEQPMPPLTEFIDKETGDDSGEDDDLEIGGVTQNFVCPLSLTPLLNPVTSKVCKHSFSADAIKDYCRDPRKAYKCPAAGCNKSFKLSDCVADTALAKKVKAQRRRIEAAAADSDAEEVVD</sequence>
<name>A0A9W8MZD4_9AGAR</name>
<evidence type="ECO:0000256" key="9">
    <source>
        <dbReference type="ARBA" id="ARBA00023242"/>
    </source>
</evidence>
<evidence type="ECO:0000256" key="8">
    <source>
        <dbReference type="ARBA" id="ARBA00022833"/>
    </source>
</evidence>
<dbReference type="CDD" id="cd16651">
    <property type="entry name" value="SPL-RING_NSE2"/>
    <property type="match status" value="1"/>
</dbReference>
<dbReference type="GO" id="GO:0008270">
    <property type="term" value="F:zinc ion binding"/>
    <property type="evidence" value="ECO:0007669"/>
    <property type="project" value="UniProtKB-KW"/>
</dbReference>
<dbReference type="SUPFAM" id="SSF57850">
    <property type="entry name" value="RING/U-box"/>
    <property type="match status" value="1"/>
</dbReference>
<dbReference type="PANTHER" id="PTHR21330">
    <property type="entry name" value="E3 SUMO-PROTEIN LIGASE NSE2"/>
    <property type="match status" value="1"/>
</dbReference>
<keyword evidence="8" id="KW-0862">Zinc</keyword>
<gene>
    <name evidence="13" type="ORF">NLJ89_g1786</name>
</gene>
<dbReference type="Proteomes" id="UP001148786">
    <property type="component" value="Unassembled WGS sequence"/>
</dbReference>
<evidence type="ECO:0000256" key="6">
    <source>
        <dbReference type="ARBA" id="ARBA00022771"/>
    </source>
</evidence>
<evidence type="ECO:0000256" key="5">
    <source>
        <dbReference type="ARBA" id="ARBA00022723"/>
    </source>
</evidence>
<evidence type="ECO:0000256" key="7">
    <source>
        <dbReference type="ARBA" id="ARBA00022786"/>
    </source>
</evidence>
<feature type="domain" description="SP-RING-type" evidence="12">
    <location>
        <begin position="250"/>
        <end position="332"/>
    </location>
</feature>
<evidence type="ECO:0000256" key="1">
    <source>
        <dbReference type="ARBA" id="ARBA00004123"/>
    </source>
</evidence>
<dbReference type="Gene3D" id="3.30.40.10">
    <property type="entry name" value="Zinc/RING finger domain, C3HC4 (zinc finger)"/>
    <property type="match status" value="1"/>
</dbReference>
<evidence type="ECO:0000259" key="12">
    <source>
        <dbReference type="PROSITE" id="PS51044"/>
    </source>
</evidence>
<evidence type="ECO:0000256" key="2">
    <source>
        <dbReference type="ARBA" id="ARBA00004718"/>
    </source>
</evidence>
<comment type="similarity">
    <text evidence="3">Belongs to the NSE2 family.</text>
</comment>
<keyword evidence="7" id="KW-0833">Ubl conjugation pathway</keyword>
<evidence type="ECO:0000313" key="14">
    <source>
        <dbReference type="Proteomes" id="UP001148786"/>
    </source>
</evidence>
<dbReference type="OrthoDB" id="26899at2759"/>
<keyword evidence="6 10" id="KW-0863">Zinc-finger</keyword>
<accession>A0A9W8MZD4</accession>
<evidence type="ECO:0000256" key="11">
    <source>
        <dbReference type="SAM" id="MobiDB-lite"/>
    </source>
</evidence>
<dbReference type="InterPro" id="IPR004181">
    <property type="entry name" value="Znf_MIZ"/>
</dbReference>
<dbReference type="InterPro" id="IPR026846">
    <property type="entry name" value="Nse2(Mms21)"/>
</dbReference>
<reference evidence="13" key="1">
    <citation type="submission" date="2022-07" db="EMBL/GenBank/DDBJ databases">
        <title>Genome Sequence of Agrocybe chaxingu.</title>
        <authorList>
            <person name="Buettner E."/>
        </authorList>
    </citation>
    <scope>NUCLEOTIDE SEQUENCE</scope>
    <source>
        <strain evidence="13">MP-N11</strain>
    </source>
</reference>
<dbReference type="GO" id="GO:0005634">
    <property type="term" value="C:nucleus"/>
    <property type="evidence" value="ECO:0007669"/>
    <property type="project" value="UniProtKB-SubCell"/>
</dbReference>
<keyword evidence="5" id="KW-0479">Metal-binding</keyword>
<comment type="pathway">
    <text evidence="2">Protein modification; protein sumoylation.</text>
</comment>
<feature type="region of interest" description="Disordered" evidence="11">
    <location>
        <begin position="1"/>
        <end position="83"/>
    </location>
</feature>
<keyword evidence="14" id="KW-1185">Reference proteome</keyword>
<dbReference type="AlphaFoldDB" id="A0A9W8MZD4"/>
<dbReference type="PROSITE" id="PS51044">
    <property type="entry name" value="ZF_SP_RING"/>
    <property type="match status" value="1"/>
</dbReference>
<dbReference type="PANTHER" id="PTHR21330:SF1">
    <property type="entry name" value="E3 SUMO-PROTEIN LIGASE NSE2"/>
    <property type="match status" value="1"/>
</dbReference>
<dbReference type="GO" id="GO:0030915">
    <property type="term" value="C:Smc5-Smc6 complex"/>
    <property type="evidence" value="ECO:0007669"/>
    <property type="project" value="InterPro"/>
</dbReference>
<feature type="compositionally biased region" description="Basic residues" evidence="11">
    <location>
        <begin position="44"/>
        <end position="57"/>
    </location>
</feature>
<protein>
    <recommendedName>
        <fullName evidence="12">SP-RING-type domain-containing protein</fullName>
    </recommendedName>
</protein>
<comment type="subcellular location">
    <subcellularLocation>
        <location evidence="1">Nucleus</location>
    </subcellularLocation>
</comment>
<keyword evidence="4" id="KW-0808">Transferase</keyword>
<dbReference type="EMBL" id="JANKHO010000099">
    <property type="protein sequence ID" value="KAJ3515387.1"/>
    <property type="molecule type" value="Genomic_DNA"/>
</dbReference>
<evidence type="ECO:0000256" key="4">
    <source>
        <dbReference type="ARBA" id="ARBA00022679"/>
    </source>
</evidence>
<dbReference type="GO" id="GO:0016925">
    <property type="term" value="P:protein sumoylation"/>
    <property type="evidence" value="ECO:0007669"/>
    <property type="project" value="TreeGrafter"/>
</dbReference>
<dbReference type="GO" id="GO:0000724">
    <property type="term" value="P:double-strand break repair via homologous recombination"/>
    <property type="evidence" value="ECO:0007669"/>
    <property type="project" value="InterPro"/>
</dbReference>
<dbReference type="GO" id="GO:0061665">
    <property type="term" value="F:SUMO ligase activity"/>
    <property type="evidence" value="ECO:0007669"/>
    <property type="project" value="TreeGrafter"/>
</dbReference>
<evidence type="ECO:0000256" key="3">
    <source>
        <dbReference type="ARBA" id="ARBA00008212"/>
    </source>
</evidence>